<dbReference type="NCBIfam" id="NF033855">
    <property type="entry name" value="tRNA_MNMC2"/>
    <property type="match status" value="1"/>
</dbReference>
<evidence type="ECO:0000313" key="3">
    <source>
        <dbReference type="EMBL" id="PTR20742.1"/>
    </source>
</evidence>
<proteinExistence type="predicted"/>
<dbReference type="InterPro" id="IPR008471">
    <property type="entry name" value="MnmC-like_methylTransf"/>
</dbReference>
<evidence type="ECO:0000259" key="2">
    <source>
        <dbReference type="Pfam" id="PF05430"/>
    </source>
</evidence>
<dbReference type="Gene3D" id="3.40.50.150">
    <property type="entry name" value="Vaccinia Virus protein VP39"/>
    <property type="match status" value="1"/>
</dbReference>
<dbReference type="InterPro" id="IPR047785">
    <property type="entry name" value="tRNA_MNMC2"/>
</dbReference>
<feature type="compositionally biased region" description="Polar residues" evidence="1">
    <location>
        <begin position="1"/>
        <end position="11"/>
    </location>
</feature>
<dbReference type="GO" id="GO:0016645">
    <property type="term" value="F:oxidoreductase activity, acting on the CH-NH group of donors"/>
    <property type="evidence" value="ECO:0007669"/>
    <property type="project" value="InterPro"/>
</dbReference>
<dbReference type="PANTHER" id="PTHR39963">
    <property type="entry name" value="SLL0983 PROTEIN"/>
    <property type="match status" value="1"/>
</dbReference>
<dbReference type="PANTHER" id="PTHR39963:SF1">
    <property type="entry name" value="MNMC-LIKE METHYLTRANSFERASE DOMAIN-CONTAINING PROTEIN"/>
    <property type="match status" value="1"/>
</dbReference>
<gene>
    <name evidence="3" type="ORF">C8J28_10160</name>
</gene>
<dbReference type="GO" id="GO:0032259">
    <property type="term" value="P:methylation"/>
    <property type="evidence" value="ECO:0007669"/>
    <property type="project" value="UniProtKB-KW"/>
</dbReference>
<evidence type="ECO:0000313" key="4">
    <source>
        <dbReference type="Proteomes" id="UP000244060"/>
    </source>
</evidence>
<name>A0A2T5KEE9_9RHOB</name>
<dbReference type="SUPFAM" id="SSF53335">
    <property type="entry name" value="S-adenosyl-L-methionine-dependent methyltransferases"/>
    <property type="match status" value="1"/>
</dbReference>
<dbReference type="Proteomes" id="UP000244060">
    <property type="component" value="Unassembled WGS sequence"/>
</dbReference>
<keyword evidence="3" id="KW-0489">Methyltransferase</keyword>
<dbReference type="Pfam" id="PF05430">
    <property type="entry name" value="Methyltransf_30"/>
    <property type="match status" value="1"/>
</dbReference>
<protein>
    <submittedName>
        <fullName evidence="3">tRNA U34 5-methylaminomethyl-2-thiouridine-forming methyltransferase MnmC</fullName>
    </submittedName>
</protein>
<dbReference type="AlphaFoldDB" id="A0A2T5KEE9"/>
<organism evidence="3 4">
    <name type="scientific">Cereibacter azotoformans</name>
    <dbReference type="NCBI Taxonomy" id="43057"/>
    <lineage>
        <taxon>Bacteria</taxon>
        <taxon>Pseudomonadati</taxon>
        <taxon>Pseudomonadota</taxon>
        <taxon>Alphaproteobacteria</taxon>
        <taxon>Rhodobacterales</taxon>
        <taxon>Paracoccaceae</taxon>
        <taxon>Cereibacter</taxon>
    </lineage>
</organism>
<dbReference type="InterPro" id="IPR029063">
    <property type="entry name" value="SAM-dependent_MTases_sf"/>
</dbReference>
<dbReference type="RefSeq" id="WP_108219993.1">
    <property type="nucleotide sequence ID" value="NZ_CP090021.1"/>
</dbReference>
<keyword evidence="3" id="KW-0808">Transferase</keyword>
<keyword evidence="4" id="KW-1185">Reference proteome</keyword>
<evidence type="ECO:0000256" key="1">
    <source>
        <dbReference type="SAM" id="MobiDB-lite"/>
    </source>
</evidence>
<dbReference type="EMBL" id="QAOT01000001">
    <property type="protein sequence ID" value="PTR20742.1"/>
    <property type="molecule type" value="Genomic_DNA"/>
</dbReference>
<feature type="region of interest" description="Disordered" evidence="1">
    <location>
        <begin position="1"/>
        <end position="25"/>
    </location>
</feature>
<accession>A0A2T5KEE9</accession>
<reference evidence="3 4" key="1">
    <citation type="submission" date="2018-04" db="EMBL/GenBank/DDBJ databases">
        <title>Genomic Encyclopedia of Type Strains, Phase III (KMG-III): the genomes of soil and plant-associated and newly described type strains.</title>
        <authorList>
            <person name="Whitman W."/>
        </authorList>
    </citation>
    <scope>NUCLEOTIDE SEQUENCE [LARGE SCALE GENOMIC DNA]</scope>
    <source>
        <strain evidence="3 4">KA25</strain>
    </source>
</reference>
<dbReference type="GO" id="GO:0004808">
    <property type="term" value="F:tRNA (5-methylaminomethyl-2-thiouridylate)(34)-methyltransferase activity"/>
    <property type="evidence" value="ECO:0007669"/>
    <property type="project" value="InterPro"/>
</dbReference>
<sequence>MPATGQSTDVASAQDPAATAGGPASLEWRDGIVPVSTRFDDPYFSLADGLAETRHVFLAGNGLPGRFRDGFAIAELGFGTGLNMLATLIAWRQAGRPGRLRYTSFEAFPMEARDIARALRAFPEAEAVAGPFLDAWAAGHSRFVNDGLEVEVLIGDARTRLPGWEGRADAWYLDGFAPARNPELWSDALMAEVGRHTTPGGTFATYTAAGHVRRALAQAGFAVTRQPGHGRKRHMTTGVLGG</sequence>
<dbReference type="OrthoDB" id="9786494at2"/>
<comment type="caution">
    <text evidence="3">The sequence shown here is derived from an EMBL/GenBank/DDBJ whole genome shotgun (WGS) entry which is preliminary data.</text>
</comment>
<feature type="domain" description="MnmC-like methyltransferase" evidence="2">
    <location>
        <begin position="142"/>
        <end position="239"/>
    </location>
</feature>